<dbReference type="EC" id="1.-.-.-" evidence="11"/>
<dbReference type="SUPFAM" id="SSF54292">
    <property type="entry name" value="2Fe-2S ferredoxin-like"/>
    <property type="match status" value="1"/>
</dbReference>
<dbReference type="Gene3D" id="3.40.50.80">
    <property type="entry name" value="Nucleotide-binding domain of ferredoxin-NADP reductase (FNR) module"/>
    <property type="match status" value="1"/>
</dbReference>
<keyword evidence="12" id="KW-1185">Reference proteome</keyword>
<dbReference type="EMBL" id="FLOB01000002">
    <property type="protein sequence ID" value="SBS28689.1"/>
    <property type="molecule type" value="Genomic_DNA"/>
</dbReference>
<evidence type="ECO:0000259" key="9">
    <source>
        <dbReference type="PROSITE" id="PS51085"/>
    </source>
</evidence>
<protein>
    <submittedName>
        <fullName evidence="11">Phenoxybenzoate dioxygenase subunit beta</fullName>
        <ecNumber evidence="11">1.-.-.-</ecNumber>
    </submittedName>
</protein>
<evidence type="ECO:0000259" key="10">
    <source>
        <dbReference type="PROSITE" id="PS51384"/>
    </source>
</evidence>
<keyword evidence="6 11" id="KW-0560">Oxidoreductase</keyword>
<dbReference type="InterPro" id="IPR001041">
    <property type="entry name" value="2Fe-2S_ferredoxin-type"/>
</dbReference>
<dbReference type="InterPro" id="IPR006058">
    <property type="entry name" value="2Fe2S_fd_BS"/>
</dbReference>
<comment type="cofactor">
    <cofactor evidence="1">
        <name>FMN</name>
        <dbReference type="ChEBI" id="CHEBI:58210"/>
    </cofactor>
</comment>
<evidence type="ECO:0000256" key="4">
    <source>
        <dbReference type="ARBA" id="ARBA00022714"/>
    </source>
</evidence>
<dbReference type="PANTHER" id="PTHR47354">
    <property type="entry name" value="NADH OXIDOREDUCTASE HCR"/>
    <property type="match status" value="1"/>
</dbReference>
<gene>
    <name evidence="11" type="primary">pobB</name>
    <name evidence="11" type="ORF">MSP8886_01277</name>
</gene>
<dbReference type="PROSITE" id="PS51085">
    <property type="entry name" value="2FE2S_FER_2"/>
    <property type="match status" value="1"/>
</dbReference>
<dbReference type="Pfam" id="PF00111">
    <property type="entry name" value="Fer2"/>
    <property type="match status" value="1"/>
</dbReference>
<dbReference type="PANTHER" id="PTHR47354:SF1">
    <property type="entry name" value="CARNITINE MONOOXYGENASE REDUCTASE SUBUNIT"/>
    <property type="match status" value="1"/>
</dbReference>
<dbReference type="InterPro" id="IPR036010">
    <property type="entry name" value="2Fe-2S_ferredoxin-like_sf"/>
</dbReference>
<dbReference type="RefSeq" id="WP_067013845.1">
    <property type="nucleotide sequence ID" value="NZ_FLOB01000002.1"/>
</dbReference>
<evidence type="ECO:0000256" key="8">
    <source>
        <dbReference type="ARBA" id="ARBA00023014"/>
    </source>
</evidence>
<dbReference type="GO" id="GO:0051213">
    <property type="term" value="F:dioxygenase activity"/>
    <property type="evidence" value="ECO:0007669"/>
    <property type="project" value="UniProtKB-KW"/>
</dbReference>
<dbReference type="InterPro" id="IPR054582">
    <property type="entry name" value="DmmA-like_N"/>
</dbReference>
<evidence type="ECO:0000256" key="3">
    <source>
        <dbReference type="ARBA" id="ARBA00022643"/>
    </source>
</evidence>
<evidence type="ECO:0000256" key="6">
    <source>
        <dbReference type="ARBA" id="ARBA00023002"/>
    </source>
</evidence>
<keyword evidence="7" id="KW-0408">Iron</keyword>
<dbReference type="Pfam" id="PF22290">
    <property type="entry name" value="DmmA-like_N"/>
    <property type="match status" value="1"/>
</dbReference>
<evidence type="ECO:0000256" key="2">
    <source>
        <dbReference type="ARBA" id="ARBA00022630"/>
    </source>
</evidence>
<dbReference type="Proteomes" id="UP000092544">
    <property type="component" value="Unassembled WGS sequence"/>
</dbReference>
<dbReference type="Gene3D" id="3.10.20.30">
    <property type="match status" value="1"/>
</dbReference>
<keyword evidence="4" id="KW-0001">2Fe-2S</keyword>
<sequence>MIPVVVRNCVEEARNVVRLVLGSQDGSALPPYEAGAHIDLHLPSGLIRQYSLCRMQSDPQYYEIAVLKDSLSRGGSREVHTLNIGDELNISAPRNHFSLAKTKRKALLIAGGIGVTPLLPMAQQLHKMGLPFEFHYCAKSPDTAAFAKALESGSFSDKMHFHYSQVPTSGRMDVVNVLSQNAMDGELYVCGPADFITHIIQQAENLGWPDERVHREYFTAPDLAEGDVDNTAFKVKIASTGELLDVAEDQTIFQVLESNGVFVPVSCESGVCGTCQTGVISGTPDHRDVFLTDKEHTEGKLIMPCCSRSKSPVIELDL</sequence>
<feature type="domain" description="2Fe-2S ferredoxin-type" evidence="9">
    <location>
        <begin position="233"/>
        <end position="318"/>
    </location>
</feature>
<dbReference type="GO" id="GO:0051537">
    <property type="term" value="F:2 iron, 2 sulfur cluster binding"/>
    <property type="evidence" value="ECO:0007669"/>
    <property type="project" value="UniProtKB-KW"/>
</dbReference>
<organism evidence="11 12">
    <name type="scientific">Marinomonas spartinae</name>
    <dbReference type="NCBI Taxonomy" id="1792290"/>
    <lineage>
        <taxon>Bacteria</taxon>
        <taxon>Pseudomonadati</taxon>
        <taxon>Pseudomonadota</taxon>
        <taxon>Gammaproteobacteria</taxon>
        <taxon>Oceanospirillales</taxon>
        <taxon>Oceanospirillaceae</taxon>
        <taxon>Marinomonas</taxon>
    </lineage>
</organism>
<evidence type="ECO:0000313" key="11">
    <source>
        <dbReference type="EMBL" id="SBS28689.1"/>
    </source>
</evidence>
<dbReference type="CDD" id="cd06185">
    <property type="entry name" value="PDR_like"/>
    <property type="match status" value="1"/>
</dbReference>
<dbReference type="InterPro" id="IPR017927">
    <property type="entry name" value="FAD-bd_FR_type"/>
</dbReference>
<dbReference type="InterPro" id="IPR050415">
    <property type="entry name" value="MRET"/>
</dbReference>
<keyword evidence="11" id="KW-0223">Dioxygenase</keyword>
<evidence type="ECO:0000256" key="7">
    <source>
        <dbReference type="ARBA" id="ARBA00023004"/>
    </source>
</evidence>
<proteinExistence type="predicted"/>
<dbReference type="Gene3D" id="2.40.30.10">
    <property type="entry name" value="Translation factors"/>
    <property type="match status" value="1"/>
</dbReference>
<dbReference type="PRINTS" id="PR00409">
    <property type="entry name" value="PHDIOXRDTASE"/>
</dbReference>
<dbReference type="InterPro" id="IPR017938">
    <property type="entry name" value="Riboflavin_synthase-like_b-brl"/>
</dbReference>
<keyword evidence="8" id="KW-0411">Iron-sulfur</keyword>
<dbReference type="OrthoDB" id="4258484at2"/>
<feature type="domain" description="FAD-binding FR-type" evidence="10">
    <location>
        <begin position="1"/>
        <end position="100"/>
    </location>
</feature>
<keyword evidence="2" id="KW-0285">Flavoprotein</keyword>
<dbReference type="STRING" id="1792290.MSP8886_01277"/>
<dbReference type="SUPFAM" id="SSF52343">
    <property type="entry name" value="Ferredoxin reductase-like, C-terminal NADP-linked domain"/>
    <property type="match status" value="1"/>
</dbReference>
<evidence type="ECO:0000256" key="1">
    <source>
        <dbReference type="ARBA" id="ARBA00001917"/>
    </source>
</evidence>
<dbReference type="PROSITE" id="PS51384">
    <property type="entry name" value="FAD_FR"/>
    <property type="match status" value="1"/>
</dbReference>
<reference evidence="11 12" key="1">
    <citation type="submission" date="2016-06" db="EMBL/GenBank/DDBJ databases">
        <authorList>
            <person name="Kjaerup R.B."/>
            <person name="Dalgaard T.S."/>
            <person name="Juul-Madsen H.R."/>
        </authorList>
    </citation>
    <scope>NUCLEOTIDE SEQUENCE [LARGE SCALE GENOMIC DNA]</scope>
    <source>
        <strain evidence="11 12">CECT 8886</strain>
    </source>
</reference>
<keyword evidence="5" id="KW-0479">Metal-binding</keyword>
<evidence type="ECO:0000313" key="12">
    <source>
        <dbReference type="Proteomes" id="UP000092544"/>
    </source>
</evidence>
<dbReference type="CDD" id="cd00207">
    <property type="entry name" value="fer2"/>
    <property type="match status" value="1"/>
</dbReference>
<keyword evidence="3" id="KW-0288">FMN</keyword>
<dbReference type="GO" id="GO:0046872">
    <property type="term" value="F:metal ion binding"/>
    <property type="evidence" value="ECO:0007669"/>
    <property type="project" value="UniProtKB-KW"/>
</dbReference>
<name>A0A1A8T9L0_9GAMM</name>
<dbReference type="InterPro" id="IPR012675">
    <property type="entry name" value="Beta-grasp_dom_sf"/>
</dbReference>
<accession>A0A1A8T9L0</accession>
<dbReference type="AlphaFoldDB" id="A0A1A8T9L0"/>
<dbReference type="InterPro" id="IPR039261">
    <property type="entry name" value="FNR_nucleotide-bd"/>
</dbReference>
<dbReference type="SUPFAM" id="SSF63380">
    <property type="entry name" value="Riboflavin synthase domain-like"/>
    <property type="match status" value="1"/>
</dbReference>
<dbReference type="PROSITE" id="PS00197">
    <property type="entry name" value="2FE2S_FER_1"/>
    <property type="match status" value="1"/>
</dbReference>
<evidence type="ECO:0000256" key="5">
    <source>
        <dbReference type="ARBA" id="ARBA00022723"/>
    </source>
</evidence>